<evidence type="ECO:0000313" key="2">
    <source>
        <dbReference type="Proteomes" id="UP000251647"/>
    </source>
</evidence>
<organism evidence="1 2">
    <name type="scientific">Photobacterium damselae</name>
    <dbReference type="NCBI Taxonomy" id="38293"/>
    <lineage>
        <taxon>Bacteria</taxon>
        <taxon>Pseudomonadati</taxon>
        <taxon>Pseudomonadota</taxon>
        <taxon>Gammaproteobacteria</taxon>
        <taxon>Vibrionales</taxon>
        <taxon>Vibrionaceae</taxon>
        <taxon>Photobacterium</taxon>
    </lineage>
</organism>
<proteinExistence type="predicted"/>
<accession>A0A2T3QNG5</accession>
<reference evidence="1 2" key="1">
    <citation type="submission" date="2018-06" db="EMBL/GenBank/DDBJ databases">
        <authorList>
            <consortium name="Pathogen Informatics"/>
            <person name="Doyle S."/>
        </authorList>
    </citation>
    <scope>NUCLEOTIDE SEQUENCE [LARGE SCALE GENOMIC DNA]</scope>
    <source>
        <strain evidence="1 2">NCTC11647</strain>
    </source>
</reference>
<dbReference type="EMBL" id="UATL01000001">
    <property type="protein sequence ID" value="SPY28641.1"/>
    <property type="molecule type" value="Genomic_DNA"/>
</dbReference>
<dbReference type="Pfam" id="PF18928">
    <property type="entry name" value="DUF5677"/>
    <property type="match status" value="1"/>
</dbReference>
<evidence type="ECO:0000313" key="1">
    <source>
        <dbReference type="EMBL" id="SPY28641.1"/>
    </source>
</evidence>
<dbReference type="InterPro" id="IPR043733">
    <property type="entry name" value="DUF5677"/>
</dbReference>
<dbReference type="Proteomes" id="UP000251647">
    <property type="component" value="Unassembled WGS sequence"/>
</dbReference>
<dbReference type="AlphaFoldDB" id="A0A2T3QNG5"/>
<sequence>MVGSDDYALFYRTACNIFESGFEFINEADDNYYFMNVAAIKLLKHINTTEMLMTNELNLNHVEQGGTYYDTSSVIALLRVSYENLVTIAYHYFSDELDKDRLDWYTLLGYKNRAKNKVVAGTPELEAKIREEQQIIDELSSRLRLNSFKSSRKNEWKPCGWYELGKQLGIPTFVCDKYSFWSSHTHTGFDSLMQVNTAHKAHPTEEIKRNQINYLFMCSVLVYFIDGYVRVLSKLGYPYISDFELDDVKSFLRFMNSLDRTI</sequence>
<gene>
    <name evidence="1" type="ORF">NCTC11647_01739</name>
</gene>
<dbReference type="OrthoDB" id="9904270at2"/>
<dbReference type="RefSeq" id="WP_005298644.1">
    <property type="nucleotide sequence ID" value="NZ_PYOG01000002.1"/>
</dbReference>
<name>A0A2T3QNG5_PHODM</name>
<protein>
    <submittedName>
        <fullName evidence="1">Uncharacterized protein</fullName>
    </submittedName>
</protein>